<protein>
    <submittedName>
        <fullName evidence="1">Uncharacterized protein</fullName>
    </submittedName>
</protein>
<comment type="caution">
    <text evidence="1">The sequence shown here is derived from an EMBL/GenBank/DDBJ whole genome shotgun (WGS) entry which is preliminary data.</text>
</comment>
<reference evidence="2" key="1">
    <citation type="submission" date="2016-06" db="EMBL/GenBank/DDBJ databases">
        <title>Parallel loss of symbiosis genes in relatives of nitrogen-fixing non-legume Parasponia.</title>
        <authorList>
            <person name="Van Velzen R."/>
            <person name="Holmer R."/>
            <person name="Bu F."/>
            <person name="Rutten L."/>
            <person name="Van Zeijl A."/>
            <person name="Liu W."/>
            <person name="Santuari L."/>
            <person name="Cao Q."/>
            <person name="Sharma T."/>
            <person name="Shen D."/>
            <person name="Roswanjaya Y."/>
            <person name="Wardhani T."/>
            <person name="Kalhor M.S."/>
            <person name="Jansen J."/>
            <person name="Van den Hoogen J."/>
            <person name="Gungor B."/>
            <person name="Hartog M."/>
            <person name="Hontelez J."/>
            <person name="Verver J."/>
            <person name="Yang W.-C."/>
            <person name="Schijlen E."/>
            <person name="Repin R."/>
            <person name="Schilthuizen M."/>
            <person name="Schranz E."/>
            <person name="Heidstra R."/>
            <person name="Miyata K."/>
            <person name="Fedorova E."/>
            <person name="Kohlen W."/>
            <person name="Bisseling T."/>
            <person name="Smit S."/>
            <person name="Geurts R."/>
        </authorList>
    </citation>
    <scope>NUCLEOTIDE SEQUENCE [LARGE SCALE GENOMIC DNA]</scope>
    <source>
        <strain evidence="2">cv. WU1-14</strain>
    </source>
</reference>
<organism evidence="1 2">
    <name type="scientific">Parasponia andersonii</name>
    <name type="common">Sponia andersonii</name>
    <dbReference type="NCBI Taxonomy" id="3476"/>
    <lineage>
        <taxon>Eukaryota</taxon>
        <taxon>Viridiplantae</taxon>
        <taxon>Streptophyta</taxon>
        <taxon>Embryophyta</taxon>
        <taxon>Tracheophyta</taxon>
        <taxon>Spermatophyta</taxon>
        <taxon>Magnoliopsida</taxon>
        <taxon>eudicotyledons</taxon>
        <taxon>Gunneridae</taxon>
        <taxon>Pentapetalae</taxon>
        <taxon>rosids</taxon>
        <taxon>fabids</taxon>
        <taxon>Rosales</taxon>
        <taxon>Cannabaceae</taxon>
        <taxon>Parasponia</taxon>
    </lineage>
</organism>
<dbReference type="AlphaFoldDB" id="A0A2P5BPU7"/>
<dbReference type="Proteomes" id="UP000237105">
    <property type="component" value="Unassembled WGS sequence"/>
</dbReference>
<dbReference type="EMBL" id="JXTB01000242">
    <property type="protein sequence ID" value="PON50764.1"/>
    <property type="molecule type" value="Genomic_DNA"/>
</dbReference>
<proteinExistence type="predicted"/>
<gene>
    <name evidence="1" type="ORF">PanWU01x14_221360</name>
</gene>
<accession>A0A2P5BPU7</accession>
<sequence>MVKIVEGGDWPQLEVKREKGPLPRRHMGAEKSISRYLMGDVKVKYYGAF</sequence>
<name>A0A2P5BPU7_PARAD</name>
<keyword evidence="2" id="KW-1185">Reference proteome</keyword>
<evidence type="ECO:0000313" key="2">
    <source>
        <dbReference type="Proteomes" id="UP000237105"/>
    </source>
</evidence>
<evidence type="ECO:0000313" key="1">
    <source>
        <dbReference type="EMBL" id="PON50764.1"/>
    </source>
</evidence>